<keyword evidence="3" id="KW-1185">Reference proteome</keyword>
<dbReference type="KEGG" id="alkq:M9189_01290"/>
<organism evidence="2 3">
    <name type="scientific">Xiashengella succiniciproducens</name>
    <dbReference type="NCBI Taxonomy" id="2949635"/>
    <lineage>
        <taxon>Bacteria</taxon>
        <taxon>Pseudomonadati</taxon>
        <taxon>Bacteroidota</taxon>
        <taxon>Bacteroidia</taxon>
        <taxon>Marinilabiliales</taxon>
        <taxon>Marinilabiliaceae</taxon>
        <taxon>Xiashengella</taxon>
    </lineage>
</organism>
<dbReference type="PANTHER" id="PTHR36434">
    <property type="entry name" value="MEMBRANE PROTEASE YUGP-RELATED"/>
    <property type="match status" value="1"/>
</dbReference>
<keyword evidence="1" id="KW-0812">Transmembrane</keyword>
<feature type="transmembrane region" description="Helical" evidence="1">
    <location>
        <begin position="206"/>
        <end position="230"/>
    </location>
</feature>
<sequence>MVSIPLLLIFGFFALASWIVSAQLKSRFAKYSRSILPTGLSGREVAEKMLRENGINDVKVLSVPGQLTDHYNPSNKTVNLSPEVYNGRSVAAASVAAHECGHAVQHARAYAPLQLRSALVPIQNVSARLLNIIFIAMFAGAIILPGLITFDAALLVIIACYAVFAAFAVVTLPVEIDASRRALAWLNTSGITGGRSHEEAKDALRWAAYTYVVAALSALATLFYYIMLYLGRRD</sequence>
<reference evidence="2" key="2">
    <citation type="submission" date="2022-06" db="EMBL/GenBank/DDBJ databases">
        <title>Xiashengella guii gen. nov. sp. nov., a bacterium isolated form anaerobic digestion tank.</title>
        <authorList>
            <person name="Huang H."/>
        </authorList>
    </citation>
    <scope>NUCLEOTIDE SEQUENCE</scope>
    <source>
        <strain evidence="2">Ai-910</strain>
    </source>
</reference>
<dbReference type="AlphaFoldDB" id="A0A9J6ZQU5"/>
<dbReference type="RefSeq" id="WP_250724105.1">
    <property type="nucleotide sequence ID" value="NZ_CP098400.1"/>
</dbReference>
<name>A0A9J6ZQU5_9BACT</name>
<dbReference type="EMBL" id="CP098400">
    <property type="protein sequence ID" value="URW79993.1"/>
    <property type="molecule type" value="Genomic_DNA"/>
</dbReference>
<dbReference type="Proteomes" id="UP001056426">
    <property type="component" value="Chromosome"/>
</dbReference>
<gene>
    <name evidence="2" type="ORF">M9189_01290</name>
</gene>
<accession>A0A9J6ZQU5</accession>
<proteinExistence type="predicted"/>
<evidence type="ECO:0000256" key="1">
    <source>
        <dbReference type="SAM" id="Phobius"/>
    </source>
</evidence>
<evidence type="ECO:0000313" key="2">
    <source>
        <dbReference type="EMBL" id="URW79993.1"/>
    </source>
</evidence>
<feature type="transmembrane region" description="Helical" evidence="1">
    <location>
        <begin position="154"/>
        <end position="174"/>
    </location>
</feature>
<dbReference type="Pfam" id="PF04298">
    <property type="entry name" value="Zn_peptidase_2"/>
    <property type="match status" value="1"/>
</dbReference>
<dbReference type="InterPro" id="IPR007395">
    <property type="entry name" value="Zn_peptidase_2"/>
</dbReference>
<keyword evidence="1" id="KW-0472">Membrane</keyword>
<protein>
    <submittedName>
        <fullName evidence="2">Zinc metallopeptidase</fullName>
    </submittedName>
</protein>
<evidence type="ECO:0000313" key="3">
    <source>
        <dbReference type="Proteomes" id="UP001056426"/>
    </source>
</evidence>
<reference evidence="2" key="1">
    <citation type="submission" date="2022-05" db="EMBL/GenBank/DDBJ databases">
        <authorList>
            <person name="Sun X."/>
        </authorList>
    </citation>
    <scope>NUCLEOTIDE SEQUENCE</scope>
    <source>
        <strain evidence="2">Ai-910</strain>
    </source>
</reference>
<keyword evidence="1" id="KW-1133">Transmembrane helix</keyword>
<feature type="transmembrane region" description="Helical" evidence="1">
    <location>
        <begin position="129"/>
        <end position="147"/>
    </location>
</feature>
<dbReference type="PANTHER" id="PTHR36434:SF1">
    <property type="entry name" value="MEMBRANE PROTEASE YUGP-RELATED"/>
    <property type="match status" value="1"/>
</dbReference>